<evidence type="ECO:0000313" key="1">
    <source>
        <dbReference type="EMBL" id="RSL67174.1"/>
    </source>
</evidence>
<name>A0A428QPF4_9HYPO</name>
<organism evidence="1 2">
    <name type="scientific">Fusarium duplospermum</name>
    <dbReference type="NCBI Taxonomy" id="1325734"/>
    <lineage>
        <taxon>Eukaryota</taxon>
        <taxon>Fungi</taxon>
        <taxon>Dikarya</taxon>
        <taxon>Ascomycota</taxon>
        <taxon>Pezizomycotina</taxon>
        <taxon>Sordariomycetes</taxon>
        <taxon>Hypocreomycetidae</taxon>
        <taxon>Hypocreales</taxon>
        <taxon>Nectriaceae</taxon>
        <taxon>Fusarium</taxon>
        <taxon>Fusarium solani species complex</taxon>
    </lineage>
</organism>
<gene>
    <name evidence="1" type="ORF">CEP54_003317</name>
</gene>
<proteinExistence type="predicted"/>
<dbReference type="AlphaFoldDB" id="A0A428QPF4"/>
<comment type="caution">
    <text evidence="1">The sequence shown here is derived from an EMBL/GenBank/DDBJ whole genome shotgun (WGS) entry which is preliminary data.</text>
</comment>
<dbReference type="EMBL" id="NKCI01000021">
    <property type="protein sequence ID" value="RSL67174.1"/>
    <property type="molecule type" value="Genomic_DNA"/>
</dbReference>
<dbReference type="Proteomes" id="UP000288168">
    <property type="component" value="Unassembled WGS sequence"/>
</dbReference>
<keyword evidence="2" id="KW-1185">Reference proteome</keyword>
<sequence length="99" mass="11201">MCLFRLAIGGRTVHQITLKVHSEKKDDLVFMIQKESKIRRTSSKLLLDNLKDVEVAHIHPETHRSHSYPSYLCNNLSMPSQVISPSSTELRSFGVLSAP</sequence>
<protein>
    <submittedName>
        <fullName evidence="1">Uncharacterized protein</fullName>
    </submittedName>
</protein>
<evidence type="ECO:0000313" key="2">
    <source>
        <dbReference type="Proteomes" id="UP000288168"/>
    </source>
</evidence>
<reference evidence="1 2" key="1">
    <citation type="submission" date="2017-06" db="EMBL/GenBank/DDBJ databases">
        <title>Comparative genomic analysis of Ambrosia Fusariam Clade fungi.</title>
        <authorList>
            <person name="Stajich J.E."/>
            <person name="Carrillo J."/>
            <person name="Kijimoto T."/>
            <person name="Eskalen A."/>
            <person name="O'Donnell K."/>
            <person name="Kasson M."/>
        </authorList>
    </citation>
    <scope>NUCLEOTIDE SEQUENCE [LARGE SCALE GENOMIC DNA]</scope>
    <source>
        <strain evidence="1 2">NRRL62584</strain>
    </source>
</reference>
<accession>A0A428QPF4</accession>